<gene>
    <name evidence="1" type="ORF">NQ317_006651</name>
</gene>
<proteinExistence type="predicted"/>
<evidence type="ECO:0000313" key="2">
    <source>
        <dbReference type="Proteomes" id="UP001162164"/>
    </source>
</evidence>
<dbReference type="Proteomes" id="UP001162164">
    <property type="component" value="Unassembled WGS sequence"/>
</dbReference>
<reference evidence="1" key="1">
    <citation type="journal article" date="2023" name="Insect Mol. Biol.">
        <title>Genome sequencing provides insights into the evolution of gene families encoding plant cell wall-degrading enzymes in longhorned beetles.</title>
        <authorList>
            <person name="Shin N.R."/>
            <person name="Okamura Y."/>
            <person name="Kirsch R."/>
            <person name="Pauchet Y."/>
        </authorList>
    </citation>
    <scope>NUCLEOTIDE SEQUENCE</scope>
    <source>
        <strain evidence="1">MMC_N1</strain>
    </source>
</reference>
<dbReference type="EMBL" id="JAPWTJ010001749">
    <property type="protein sequence ID" value="KAJ8969682.1"/>
    <property type="molecule type" value="Genomic_DNA"/>
</dbReference>
<evidence type="ECO:0000313" key="1">
    <source>
        <dbReference type="EMBL" id="KAJ8969682.1"/>
    </source>
</evidence>
<accession>A0ABQ9IZH5</accession>
<name>A0ABQ9IZH5_9CUCU</name>
<keyword evidence="2" id="KW-1185">Reference proteome</keyword>
<protein>
    <submittedName>
        <fullName evidence="1">Uncharacterized protein</fullName>
    </submittedName>
</protein>
<sequence>MLQLKASYLQTKASDIEIEQPPSLLPYEDEKIDKIGNILTRLLIVPWPNGISPLLYVETNPVPEEEQEVIENNLVSDDYENLTPVPSKRTRYYRKYPWKRQNSRYEPGNRFLCTPSKEDVYRLLVALHEARQGNRNRVVNFCNRKRPAYTIFTNIRFLGK</sequence>
<organism evidence="1 2">
    <name type="scientific">Molorchus minor</name>
    <dbReference type="NCBI Taxonomy" id="1323400"/>
    <lineage>
        <taxon>Eukaryota</taxon>
        <taxon>Metazoa</taxon>
        <taxon>Ecdysozoa</taxon>
        <taxon>Arthropoda</taxon>
        <taxon>Hexapoda</taxon>
        <taxon>Insecta</taxon>
        <taxon>Pterygota</taxon>
        <taxon>Neoptera</taxon>
        <taxon>Endopterygota</taxon>
        <taxon>Coleoptera</taxon>
        <taxon>Polyphaga</taxon>
        <taxon>Cucujiformia</taxon>
        <taxon>Chrysomeloidea</taxon>
        <taxon>Cerambycidae</taxon>
        <taxon>Lamiinae</taxon>
        <taxon>Monochamini</taxon>
        <taxon>Molorchus</taxon>
    </lineage>
</organism>
<comment type="caution">
    <text evidence="1">The sequence shown here is derived from an EMBL/GenBank/DDBJ whole genome shotgun (WGS) entry which is preliminary data.</text>
</comment>